<proteinExistence type="predicted"/>
<name>A0A2M3ZWN0_9DIPT</name>
<dbReference type="AlphaFoldDB" id="A0A2M3ZWN0"/>
<reference evidence="1" key="1">
    <citation type="submission" date="2018-01" db="EMBL/GenBank/DDBJ databases">
        <title>An insight into the sialome of Amazonian anophelines.</title>
        <authorList>
            <person name="Ribeiro J.M."/>
            <person name="Scarpassa V."/>
            <person name="Calvo E."/>
        </authorList>
    </citation>
    <scope>NUCLEOTIDE SEQUENCE</scope>
    <source>
        <tissue evidence="1">Salivary glands</tissue>
    </source>
</reference>
<evidence type="ECO:0000313" key="1">
    <source>
        <dbReference type="EMBL" id="MBW32808.1"/>
    </source>
</evidence>
<sequence>MAEGGVVVASCFNVFLCAQVCVTRLCVVSAPSAVTSSCCCLCVGVGLHSLNISLFSIRVREKFVGFVG</sequence>
<organism evidence="1">
    <name type="scientific">Anopheles braziliensis</name>
    <dbReference type="NCBI Taxonomy" id="58242"/>
    <lineage>
        <taxon>Eukaryota</taxon>
        <taxon>Metazoa</taxon>
        <taxon>Ecdysozoa</taxon>
        <taxon>Arthropoda</taxon>
        <taxon>Hexapoda</taxon>
        <taxon>Insecta</taxon>
        <taxon>Pterygota</taxon>
        <taxon>Neoptera</taxon>
        <taxon>Endopterygota</taxon>
        <taxon>Diptera</taxon>
        <taxon>Nematocera</taxon>
        <taxon>Culicoidea</taxon>
        <taxon>Culicidae</taxon>
        <taxon>Anophelinae</taxon>
        <taxon>Anopheles</taxon>
    </lineage>
</organism>
<protein>
    <submittedName>
        <fullName evidence="1">Putative secreted peptide</fullName>
    </submittedName>
</protein>
<accession>A0A2M3ZWN0</accession>
<dbReference type="EMBL" id="GGFM01012057">
    <property type="protein sequence ID" value="MBW32808.1"/>
    <property type="molecule type" value="Transcribed_RNA"/>
</dbReference>